<proteinExistence type="predicted"/>
<feature type="region of interest" description="Disordered" evidence="1">
    <location>
        <begin position="128"/>
        <end position="149"/>
    </location>
</feature>
<evidence type="ECO:0000256" key="1">
    <source>
        <dbReference type="SAM" id="MobiDB-lite"/>
    </source>
</evidence>
<dbReference type="Proteomes" id="UP001595803">
    <property type="component" value="Unassembled WGS sequence"/>
</dbReference>
<dbReference type="EMBL" id="JBHRZG010000024">
    <property type="protein sequence ID" value="MFC3835404.1"/>
    <property type="molecule type" value="Genomic_DNA"/>
</dbReference>
<accession>A0ABV7ZH16</accession>
<evidence type="ECO:0000259" key="3">
    <source>
        <dbReference type="Pfam" id="PF09851"/>
    </source>
</evidence>
<feature type="transmembrane region" description="Helical" evidence="2">
    <location>
        <begin position="40"/>
        <end position="57"/>
    </location>
</feature>
<reference evidence="5" key="1">
    <citation type="journal article" date="2019" name="Int. J. Syst. Evol. Microbiol.">
        <title>The Global Catalogue of Microorganisms (GCM) 10K type strain sequencing project: providing services to taxonomists for standard genome sequencing and annotation.</title>
        <authorList>
            <consortium name="The Broad Institute Genomics Platform"/>
            <consortium name="The Broad Institute Genome Sequencing Center for Infectious Disease"/>
            <person name="Wu L."/>
            <person name="Ma J."/>
        </authorList>
    </citation>
    <scope>NUCLEOTIDE SEQUENCE [LARGE SCALE GENOMIC DNA]</scope>
    <source>
        <strain evidence="5">CCTCC AB 2017081</strain>
    </source>
</reference>
<evidence type="ECO:0000313" key="5">
    <source>
        <dbReference type="Proteomes" id="UP001595803"/>
    </source>
</evidence>
<protein>
    <submittedName>
        <fullName evidence="4">SHOCT domain-containing protein</fullName>
    </submittedName>
</protein>
<keyword evidence="2" id="KW-0812">Transmembrane</keyword>
<feature type="domain" description="SHOCT" evidence="3">
    <location>
        <begin position="103"/>
        <end position="128"/>
    </location>
</feature>
<keyword evidence="2" id="KW-0472">Membrane</keyword>
<gene>
    <name evidence="4" type="ORF">ACFOSB_21290</name>
</gene>
<comment type="caution">
    <text evidence="4">The sequence shown here is derived from an EMBL/GenBank/DDBJ whole genome shotgun (WGS) entry which is preliminary data.</text>
</comment>
<dbReference type="InterPro" id="IPR018649">
    <property type="entry name" value="SHOCT"/>
</dbReference>
<name>A0ABV7ZH16_9DEIO</name>
<dbReference type="Pfam" id="PF09851">
    <property type="entry name" value="SHOCT"/>
    <property type="match status" value="1"/>
</dbReference>
<keyword evidence="5" id="KW-1185">Reference proteome</keyword>
<keyword evidence="2" id="KW-1133">Transmembrane helix</keyword>
<evidence type="ECO:0000256" key="2">
    <source>
        <dbReference type="SAM" id="Phobius"/>
    </source>
</evidence>
<sequence>MNMDVIINNPPAAQLPAQVYGQVQTMPYGYGPMPQYRDHHGPGFLLPLLLIGGFLFFKRGRHLRRRWAADGPDTRSEMAAEMREKFRRGRDRFVNATAGQDSALHIARERYAKGEINADEYEALRRTLEGQPRPDRPSQQPAQDGDLKL</sequence>
<organism evidence="4 5">
    <name type="scientific">Deinococcus rufus</name>
    <dbReference type="NCBI Taxonomy" id="2136097"/>
    <lineage>
        <taxon>Bacteria</taxon>
        <taxon>Thermotogati</taxon>
        <taxon>Deinococcota</taxon>
        <taxon>Deinococci</taxon>
        <taxon>Deinococcales</taxon>
        <taxon>Deinococcaceae</taxon>
        <taxon>Deinococcus</taxon>
    </lineage>
</organism>
<dbReference type="RefSeq" id="WP_322474594.1">
    <property type="nucleotide sequence ID" value="NZ_JBHRZG010000024.1"/>
</dbReference>
<evidence type="ECO:0000313" key="4">
    <source>
        <dbReference type="EMBL" id="MFC3835404.1"/>
    </source>
</evidence>